<feature type="compositionally biased region" description="Polar residues" evidence="1">
    <location>
        <begin position="1"/>
        <end position="14"/>
    </location>
</feature>
<dbReference type="SMART" id="SM00582">
    <property type="entry name" value="RPR"/>
    <property type="match status" value="1"/>
</dbReference>
<feature type="region of interest" description="Disordered" evidence="1">
    <location>
        <begin position="389"/>
        <end position="424"/>
    </location>
</feature>
<accession>A0A1V9ZCU0</accession>
<evidence type="ECO:0000313" key="3">
    <source>
        <dbReference type="EMBL" id="OQR95757.1"/>
    </source>
</evidence>
<dbReference type="Gene3D" id="1.25.40.90">
    <property type="match status" value="1"/>
</dbReference>
<dbReference type="OrthoDB" id="10069473at2759"/>
<feature type="domain" description="CID" evidence="2">
    <location>
        <begin position="56"/>
        <end position="194"/>
    </location>
</feature>
<dbReference type="STRING" id="74557.A0A1V9ZCU0"/>
<sequence>MALEAPSSNGSEIPSSVALGTDQEERILSAQVELVKSDHVLEPSPSPEEEESENDFARWNREEIQMELADLDESGERIERVADLFLMYNQHDDEHVNALCDIWLHEMKEADTHDRIPFLYVANHVIFKSKNSKTNKTEMFATHFLPLLPEAVSLVCTSPADRDTVVRILKLWAEQNLYPLEDIRRMWKETGEDLPQAWTEAQPAPTIIDTAFPTMELEPDIPMGLKARAAHPLIDLFKRIDHSKHIIHHIEPKVQENHQYVMQMASSAVFKSASDILEQERNPAALKAKVQACMQMLLIRNKHVKDLLDMQQRVQRTASALLEDEKHAITKLDIKFEQCDTIDMGLVDLEDHRKTYPEEWIRHEESARARKRKREEEIKLMEEEIARKQQEAMAENTARTQELEEEARSKLEASKNESITKKLKVEKDKDQPLMWHPVLRELVPVPALSDLGEEWRDH</sequence>
<dbReference type="Pfam" id="PF04818">
    <property type="entry name" value="CID"/>
    <property type="match status" value="1"/>
</dbReference>
<feature type="region of interest" description="Disordered" evidence="1">
    <location>
        <begin position="37"/>
        <end position="56"/>
    </location>
</feature>
<reference evidence="3 4" key="1">
    <citation type="journal article" date="2014" name="Genome Biol. Evol.">
        <title>The secreted proteins of Achlya hypogyna and Thraustotheca clavata identify the ancestral oomycete secretome and reveal gene acquisitions by horizontal gene transfer.</title>
        <authorList>
            <person name="Misner I."/>
            <person name="Blouin N."/>
            <person name="Leonard G."/>
            <person name="Richards T.A."/>
            <person name="Lane C.E."/>
        </authorList>
    </citation>
    <scope>NUCLEOTIDE SEQUENCE [LARGE SCALE GENOMIC DNA]</scope>
    <source>
        <strain evidence="3 4">ATCC 34112</strain>
    </source>
</reference>
<protein>
    <recommendedName>
        <fullName evidence="2">CID domain-containing protein</fullName>
    </recommendedName>
</protein>
<dbReference type="Proteomes" id="UP000243217">
    <property type="component" value="Unassembled WGS sequence"/>
</dbReference>
<dbReference type="AlphaFoldDB" id="A0A1V9ZCU0"/>
<gene>
    <name evidence="3" type="ORF">THRCLA_07604</name>
</gene>
<dbReference type="SUPFAM" id="SSF48464">
    <property type="entry name" value="ENTH/VHS domain"/>
    <property type="match status" value="1"/>
</dbReference>
<comment type="caution">
    <text evidence="3">The sequence shown here is derived from an EMBL/GenBank/DDBJ whole genome shotgun (WGS) entry which is preliminary data.</text>
</comment>
<dbReference type="EMBL" id="JNBS01002046">
    <property type="protein sequence ID" value="OQR95757.1"/>
    <property type="molecule type" value="Genomic_DNA"/>
</dbReference>
<proteinExistence type="predicted"/>
<feature type="compositionally biased region" description="Basic and acidic residues" evidence="1">
    <location>
        <begin position="406"/>
        <end position="424"/>
    </location>
</feature>
<name>A0A1V9ZCU0_9STRA</name>
<feature type="region of interest" description="Disordered" evidence="1">
    <location>
        <begin position="1"/>
        <end position="22"/>
    </location>
</feature>
<dbReference type="PROSITE" id="PS51391">
    <property type="entry name" value="CID"/>
    <property type="match status" value="1"/>
</dbReference>
<organism evidence="3 4">
    <name type="scientific">Thraustotheca clavata</name>
    <dbReference type="NCBI Taxonomy" id="74557"/>
    <lineage>
        <taxon>Eukaryota</taxon>
        <taxon>Sar</taxon>
        <taxon>Stramenopiles</taxon>
        <taxon>Oomycota</taxon>
        <taxon>Saprolegniomycetes</taxon>
        <taxon>Saprolegniales</taxon>
        <taxon>Achlyaceae</taxon>
        <taxon>Thraustotheca</taxon>
    </lineage>
</organism>
<dbReference type="InterPro" id="IPR008942">
    <property type="entry name" value="ENTH_VHS"/>
</dbReference>
<evidence type="ECO:0000259" key="2">
    <source>
        <dbReference type="PROSITE" id="PS51391"/>
    </source>
</evidence>
<evidence type="ECO:0000256" key="1">
    <source>
        <dbReference type="SAM" id="MobiDB-lite"/>
    </source>
</evidence>
<dbReference type="InterPro" id="IPR006569">
    <property type="entry name" value="CID_dom"/>
</dbReference>
<keyword evidence="4" id="KW-1185">Reference proteome</keyword>
<evidence type="ECO:0000313" key="4">
    <source>
        <dbReference type="Proteomes" id="UP000243217"/>
    </source>
</evidence>